<feature type="transmembrane region" description="Helical" evidence="8">
    <location>
        <begin position="63"/>
        <end position="83"/>
    </location>
</feature>
<sequence>MTEPARTDIDRPPSEDDRAVPIDWAVFGVAAALSLLVLAYGWFNTAGFSAAGAAALAWITGNFNWLFVLASGGFVLFSAVLAVSRYGNIKLGPDDSKPEFSTFSWVSMMFATGMGIGLMFYGVAEPLTHLNTPPMDMAEPGTEAAAHLAMEYTFFHWAFHPWAIYAVIGLTIAYFAYRKGYGNLISGTLRPLIGHHATGPGGRAIDMIAILATLFGSATSLGLGALQITGGLAHVFGYETGGNLTLAVGVIAFLTACFVISAVSGVDRGIKWLSNANAIAAALLALFLFVVGPTVFILGVFTESIGGYLAHLPAMSFRTGAMGGNEWLSGWTIFYWAWWISWTPFVGMFIARISRGRTIRQFVIFVILVPSLVSAIWFSIFGGVAIDLQLHRGVDMAARLAEGQESALFNTLSDFPMSTITVALAIFLVAIFFVTGADSASIVMGMLSQNGTPEPKRWLVVFWGAATGAVAAILLYSGGDDPKAGLTALQTGVILIAGPFLLVLIAMCVALWKSLREEPFNATLQPTMRRHMENHISSVVVTKMEDTGAIPIIREDTPRPGADTTS</sequence>
<keyword evidence="7 8" id="KW-0472">Membrane</keyword>
<dbReference type="InterPro" id="IPR000060">
    <property type="entry name" value="BCCT_transptr"/>
</dbReference>
<feature type="transmembrane region" description="Helical" evidence="8">
    <location>
        <begin position="246"/>
        <end position="266"/>
    </location>
</feature>
<feature type="transmembrane region" description="Helical" evidence="8">
    <location>
        <begin position="103"/>
        <end position="124"/>
    </location>
</feature>
<gene>
    <name evidence="9" type="primary">betP</name>
    <name evidence="9" type="ORF">KILIM_049_00080</name>
</gene>
<dbReference type="RefSeq" id="WP_006593323.1">
    <property type="nucleotide sequence ID" value="NZ_BAHD01000049.1"/>
</dbReference>
<dbReference type="NCBIfam" id="TIGR00842">
    <property type="entry name" value="bcct"/>
    <property type="match status" value="1"/>
</dbReference>
<dbReference type="PANTHER" id="PTHR30047">
    <property type="entry name" value="HIGH-AFFINITY CHOLINE TRANSPORT PROTEIN-RELATED"/>
    <property type="match status" value="1"/>
</dbReference>
<evidence type="ECO:0000256" key="4">
    <source>
        <dbReference type="ARBA" id="ARBA00022475"/>
    </source>
</evidence>
<evidence type="ECO:0000313" key="10">
    <source>
        <dbReference type="Proteomes" id="UP000008366"/>
    </source>
</evidence>
<dbReference type="OrthoDB" id="9775735at2"/>
<dbReference type="eggNOG" id="COG1292">
    <property type="taxonomic scope" value="Bacteria"/>
</dbReference>
<feature type="transmembrane region" description="Helical" evidence="8">
    <location>
        <begin position="488"/>
        <end position="512"/>
    </location>
</feature>
<accession>K6WSK2</accession>
<keyword evidence="3" id="KW-0813">Transport</keyword>
<feature type="transmembrane region" description="Helical" evidence="8">
    <location>
        <begin position="157"/>
        <end position="177"/>
    </location>
</feature>
<evidence type="ECO:0000256" key="2">
    <source>
        <dbReference type="ARBA" id="ARBA00005658"/>
    </source>
</evidence>
<proteinExistence type="inferred from homology"/>
<comment type="caution">
    <text evidence="9">The sequence shown here is derived from an EMBL/GenBank/DDBJ whole genome shotgun (WGS) entry which is preliminary data.</text>
</comment>
<feature type="transmembrane region" description="Helical" evidence="8">
    <location>
        <begin position="415"/>
        <end position="437"/>
    </location>
</feature>
<dbReference type="PROSITE" id="PS01303">
    <property type="entry name" value="BCCT"/>
    <property type="match status" value="1"/>
</dbReference>
<evidence type="ECO:0000313" key="9">
    <source>
        <dbReference type="EMBL" id="GAB96791.1"/>
    </source>
</evidence>
<evidence type="ECO:0000256" key="5">
    <source>
        <dbReference type="ARBA" id="ARBA00022692"/>
    </source>
</evidence>
<comment type="similarity">
    <text evidence="2">Belongs to the BCCT transporter (TC 2.A.15) family.</text>
</comment>
<keyword evidence="6 8" id="KW-1133">Transmembrane helix</keyword>
<feature type="transmembrane region" description="Helical" evidence="8">
    <location>
        <begin position="333"/>
        <end position="351"/>
    </location>
</feature>
<name>K6WSK2_9MICO</name>
<feature type="transmembrane region" description="Helical" evidence="8">
    <location>
        <begin position="21"/>
        <end position="43"/>
    </location>
</feature>
<keyword evidence="10" id="KW-1185">Reference proteome</keyword>
<keyword evidence="5 8" id="KW-0812">Transmembrane</keyword>
<reference evidence="9 10" key="1">
    <citation type="submission" date="2012-08" db="EMBL/GenBank/DDBJ databases">
        <title>Whole genome shotgun sequence of Kineosphaera limosa NBRC 100340.</title>
        <authorList>
            <person name="Yoshida I."/>
            <person name="Isaki S."/>
            <person name="Hosoyama A."/>
            <person name="Tsuchikane K."/>
            <person name="Katsumata H."/>
            <person name="Ando Y."/>
            <person name="Ohji S."/>
            <person name="Hamada M."/>
            <person name="Tamura T."/>
            <person name="Yamazoe A."/>
            <person name="Yamazaki S."/>
            <person name="Fujita N."/>
        </authorList>
    </citation>
    <scope>NUCLEOTIDE SEQUENCE [LARGE SCALE GENOMIC DNA]</scope>
    <source>
        <strain evidence="9 10">NBRC 100340</strain>
    </source>
</reference>
<evidence type="ECO:0000256" key="1">
    <source>
        <dbReference type="ARBA" id="ARBA00004651"/>
    </source>
</evidence>
<dbReference type="STRING" id="1184609.KILIM_049_00080"/>
<evidence type="ECO:0000256" key="7">
    <source>
        <dbReference type="ARBA" id="ARBA00023136"/>
    </source>
</evidence>
<feature type="transmembrane region" description="Helical" evidence="8">
    <location>
        <begin position="458"/>
        <end position="476"/>
    </location>
</feature>
<dbReference type="InterPro" id="IPR018093">
    <property type="entry name" value="BCCT_CS"/>
</dbReference>
<feature type="transmembrane region" description="Helical" evidence="8">
    <location>
        <begin position="278"/>
        <end position="301"/>
    </location>
</feature>
<feature type="transmembrane region" description="Helical" evidence="8">
    <location>
        <begin position="363"/>
        <end position="386"/>
    </location>
</feature>
<dbReference type="Proteomes" id="UP000008366">
    <property type="component" value="Unassembled WGS sequence"/>
</dbReference>
<evidence type="ECO:0000256" key="6">
    <source>
        <dbReference type="ARBA" id="ARBA00022989"/>
    </source>
</evidence>
<evidence type="ECO:0000256" key="8">
    <source>
        <dbReference type="SAM" id="Phobius"/>
    </source>
</evidence>
<dbReference type="Pfam" id="PF02028">
    <property type="entry name" value="BCCT"/>
    <property type="match status" value="1"/>
</dbReference>
<keyword evidence="4" id="KW-1003">Cell membrane</keyword>
<evidence type="ECO:0000256" key="3">
    <source>
        <dbReference type="ARBA" id="ARBA00022448"/>
    </source>
</evidence>
<comment type="subcellular location">
    <subcellularLocation>
        <location evidence="1">Cell membrane</location>
        <topology evidence="1">Multi-pass membrane protein</topology>
    </subcellularLocation>
</comment>
<dbReference type="GO" id="GO:0022857">
    <property type="term" value="F:transmembrane transporter activity"/>
    <property type="evidence" value="ECO:0007669"/>
    <property type="project" value="InterPro"/>
</dbReference>
<feature type="transmembrane region" description="Helical" evidence="8">
    <location>
        <begin position="204"/>
        <end position="226"/>
    </location>
</feature>
<protein>
    <submittedName>
        <fullName evidence="9">Glycine betaine transporter</fullName>
    </submittedName>
</protein>
<dbReference type="EMBL" id="BAHD01000049">
    <property type="protein sequence ID" value="GAB96791.1"/>
    <property type="molecule type" value="Genomic_DNA"/>
</dbReference>
<dbReference type="GO" id="GO:0005886">
    <property type="term" value="C:plasma membrane"/>
    <property type="evidence" value="ECO:0007669"/>
    <property type="project" value="UniProtKB-SubCell"/>
</dbReference>
<dbReference type="AlphaFoldDB" id="K6WSK2"/>
<organism evidence="9 10">
    <name type="scientific">Kineosphaera limosa NBRC 100340</name>
    <dbReference type="NCBI Taxonomy" id="1184609"/>
    <lineage>
        <taxon>Bacteria</taxon>
        <taxon>Bacillati</taxon>
        <taxon>Actinomycetota</taxon>
        <taxon>Actinomycetes</taxon>
        <taxon>Micrococcales</taxon>
        <taxon>Dermatophilaceae</taxon>
        <taxon>Kineosphaera</taxon>
    </lineage>
</organism>
<dbReference type="PANTHER" id="PTHR30047:SF7">
    <property type="entry name" value="HIGH-AFFINITY CHOLINE TRANSPORT PROTEIN"/>
    <property type="match status" value="1"/>
</dbReference>